<feature type="transmembrane region" description="Helical" evidence="8">
    <location>
        <begin position="244"/>
        <end position="267"/>
    </location>
</feature>
<evidence type="ECO:0000256" key="8">
    <source>
        <dbReference type="SAM" id="Phobius"/>
    </source>
</evidence>
<keyword evidence="5 8" id="KW-0812">Transmembrane</keyword>
<dbReference type="EMBL" id="JAKEVZ010000008">
    <property type="protein sequence ID" value="MCF1751654.1"/>
    <property type="molecule type" value="Genomic_DNA"/>
</dbReference>
<evidence type="ECO:0000256" key="4">
    <source>
        <dbReference type="ARBA" id="ARBA00022475"/>
    </source>
</evidence>
<keyword evidence="4" id="KW-1003">Cell membrane</keyword>
<name>A0ABS9BWJ6_9BACT</name>
<evidence type="ECO:0000256" key="2">
    <source>
        <dbReference type="ARBA" id="ARBA00009773"/>
    </source>
</evidence>
<accession>A0ABS9BWJ6</accession>
<keyword evidence="7 8" id="KW-0472">Membrane</keyword>
<keyword evidence="3" id="KW-0813">Transport</keyword>
<feature type="transmembrane region" description="Helical" evidence="8">
    <location>
        <begin position="287"/>
        <end position="312"/>
    </location>
</feature>
<dbReference type="InterPro" id="IPR002549">
    <property type="entry name" value="AI-2E-like"/>
</dbReference>
<evidence type="ECO:0000313" key="10">
    <source>
        <dbReference type="Proteomes" id="UP001201449"/>
    </source>
</evidence>
<evidence type="ECO:0000256" key="1">
    <source>
        <dbReference type="ARBA" id="ARBA00004651"/>
    </source>
</evidence>
<comment type="similarity">
    <text evidence="2">Belongs to the autoinducer-2 exporter (AI-2E) (TC 2.A.86) family.</text>
</comment>
<proteinExistence type="inferred from homology"/>
<dbReference type="PANTHER" id="PTHR21716:SF53">
    <property type="entry name" value="PERMEASE PERM-RELATED"/>
    <property type="match status" value="1"/>
</dbReference>
<feature type="transmembrane region" description="Helical" evidence="8">
    <location>
        <begin position="192"/>
        <end position="212"/>
    </location>
</feature>
<dbReference type="Proteomes" id="UP001201449">
    <property type="component" value="Unassembled WGS sequence"/>
</dbReference>
<dbReference type="Pfam" id="PF01594">
    <property type="entry name" value="AI-2E_transport"/>
    <property type="match status" value="1"/>
</dbReference>
<comment type="caution">
    <text evidence="9">The sequence shown here is derived from an EMBL/GenBank/DDBJ whole genome shotgun (WGS) entry which is preliminary data.</text>
</comment>
<organism evidence="9 10">
    <name type="scientific">Mariniradius sediminis</name>
    <dbReference type="NCBI Taxonomy" id="2909237"/>
    <lineage>
        <taxon>Bacteria</taxon>
        <taxon>Pseudomonadati</taxon>
        <taxon>Bacteroidota</taxon>
        <taxon>Cytophagia</taxon>
        <taxon>Cytophagales</taxon>
        <taxon>Cyclobacteriaceae</taxon>
        <taxon>Mariniradius</taxon>
    </lineage>
</organism>
<feature type="transmembrane region" description="Helical" evidence="8">
    <location>
        <begin position="61"/>
        <end position="82"/>
    </location>
</feature>
<feature type="transmembrane region" description="Helical" evidence="8">
    <location>
        <begin position="142"/>
        <end position="159"/>
    </location>
</feature>
<sequence length="363" mass="41099">MPYSLPKIQKIAFTLVTIVFGAFILYVGDFIFVPLLWGTFFSFLLYPITNWLESKRIPRAVAIWVTIVVMAALVGLIFYLLINQVLQLILEVPNLKVAFQEKISRYLADFSEIFGISSETANGKQFLTFERINSGLLETGKSLVLIGIIPLYIFLLLYYKDFFIEFLKRISGARFESVQYWVNDSGEVIKSYIVGMIFVTFIVSCMAGLLFYSIGVKFYLLFAVFIAVMNLIPYVGVLISSFLVVFYVLLTTDSVFYPLFTLFMLWVMQGVENNIITPFVVGTKVKVNALAVVLAILAGGALWGVSGMILFIPMVGVLKITLDRIPGLAPYGYLLGDNVPVLERRENFWKIIMRKLGKKQKNK</sequence>
<dbReference type="RefSeq" id="WP_234861623.1">
    <property type="nucleotide sequence ID" value="NZ_JAKEVZ010000008.1"/>
</dbReference>
<gene>
    <name evidence="9" type="ORF">L0U89_11280</name>
</gene>
<dbReference type="PANTHER" id="PTHR21716">
    <property type="entry name" value="TRANSMEMBRANE PROTEIN"/>
    <property type="match status" value="1"/>
</dbReference>
<feature type="transmembrane region" description="Helical" evidence="8">
    <location>
        <begin position="218"/>
        <end position="237"/>
    </location>
</feature>
<evidence type="ECO:0000256" key="6">
    <source>
        <dbReference type="ARBA" id="ARBA00022989"/>
    </source>
</evidence>
<keyword evidence="10" id="KW-1185">Reference proteome</keyword>
<evidence type="ECO:0000256" key="3">
    <source>
        <dbReference type="ARBA" id="ARBA00022448"/>
    </source>
</evidence>
<evidence type="ECO:0000256" key="5">
    <source>
        <dbReference type="ARBA" id="ARBA00022692"/>
    </source>
</evidence>
<feature type="transmembrane region" description="Helical" evidence="8">
    <location>
        <begin position="12"/>
        <end position="28"/>
    </location>
</feature>
<evidence type="ECO:0000256" key="7">
    <source>
        <dbReference type="ARBA" id="ARBA00023136"/>
    </source>
</evidence>
<reference evidence="9 10" key="1">
    <citation type="submission" date="2022-01" db="EMBL/GenBank/DDBJ databases">
        <title>Mariniradius saccharolyticus sp. nov., isolated from sediment of a river.</title>
        <authorList>
            <person name="Liu H."/>
        </authorList>
    </citation>
    <scope>NUCLEOTIDE SEQUENCE [LARGE SCALE GENOMIC DNA]</scope>
    <source>
        <strain evidence="9 10">RY-2</strain>
    </source>
</reference>
<comment type="subcellular location">
    <subcellularLocation>
        <location evidence="1">Cell membrane</location>
        <topology evidence="1">Multi-pass membrane protein</topology>
    </subcellularLocation>
</comment>
<protein>
    <submittedName>
        <fullName evidence="9">AI-2E family transporter</fullName>
    </submittedName>
</protein>
<evidence type="ECO:0000313" key="9">
    <source>
        <dbReference type="EMBL" id="MCF1751654.1"/>
    </source>
</evidence>
<keyword evidence="6 8" id="KW-1133">Transmembrane helix</keyword>